<dbReference type="EMBL" id="CABIJS010000714">
    <property type="protein sequence ID" value="VUZ57258.1"/>
    <property type="molecule type" value="Genomic_DNA"/>
</dbReference>
<feature type="non-terminal residue" evidence="2">
    <location>
        <position position="206"/>
    </location>
</feature>
<organism evidence="2 3">
    <name type="scientific">Hymenolepis diminuta</name>
    <name type="common">Rat tapeworm</name>
    <dbReference type="NCBI Taxonomy" id="6216"/>
    <lineage>
        <taxon>Eukaryota</taxon>
        <taxon>Metazoa</taxon>
        <taxon>Spiralia</taxon>
        <taxon>Lophotrochozoa</taxon>
        <taxon>Platyhelminthes</taxon>
        <taxon>Cestoda</taxon>
        <taxon>Eucestoda</taxon>
        <taxon>Cyclophyllidea</taxon>
        <taxon>Hymenolepididae</taxon>
        <taxon>Hymenolepis</taxon>
    </lineage>
</organism>
<evidence type="ECO:0000313" key="2">
    <source>
        <dbReference type="EMBL" id="VUZ57258.1"/>
    </source>
</evidence>
<gene>
    <name evidence="2" type="ORF">WMSIL1_LOCUS14703</name>
</gene>
<evidence type="ECO:0000256" key="1">
    <source>
        <dbReference type="SAM" id="MobiDB-lite"/>
    </source>
</evidence>
<proteinExistence type="predicted"/>
<evidence type="ECO:0000313" key="3">
    <source>
        <dbReference type="Proteomes" id="UP000321570"/>
    </source>
</evidence>
<accession>A0A564ZEI1</accession>
<keyword evidence="3" id="KW-1185">Reference proteome</keyword>
<name>A0A564ZEI1_HYMDI</name>
<feature type="compositionally biased region" description="Basic and acidic residues" evidence="1">
    <location>
        <begin position="44"/>
        <end position="59"/>
    </location>
</feature>
<feature type="region of interest" description="Disordered" evidence="1">
    <location>
        <begin position="19"/>
        <end position="63"/>
    </location>
</feature>
<reference evidence="2 3" key="1">
    <citation type="submission" date="2019-07" db="EMBL/GenBank/DDBJ databases">
        <authorList>
            <person name="Jastrzebski P J."/>
            <person name="Paukszto L."/>
            <person name="Jastrzebski P J."/>
        </authorList>
    </citation>
    <scope>NUCLEOTIDE SEQUENCE [LARGE SCALE GENOMIC DNA]</scope>
    <source>
        <strain evidence="2 3">WMS-il1</strain>
    </source>
</reference>
<protein>
    <submittedName>
        <fullName evidence="2">Uncharacterized protein</fullName>
    </submittedName>
</protein>
<dbReference type="AlphaFoldDB" id="A0A564ZEI1"/>
<dbReference type="Proteomes" id="UP000321570">
    <property type="component" value="Unassembled WGS sequence"/>
</dbReference>
<feature type="compositionally biased region" description="Basic and acidic residues" evidence="1">
    <location>
        <begin position="19"/>
        <end position="28"/>
    </location>
</feature>
<sequence length="206" mass="22737">MNVEFCDIGKLSQKAKDESLPKVEDISIHAKPSKSAESQGITVRKIEDTSNRAESRQKSDNWIGQEVKEVTDLNEMSPSISIPTELHMNDSEVACIYYLAPSVSVTQDSEEVKKPINSVESIALSPTMSKTSVVRKPFCHSENEATQEDKETESDIVNEINDTFGFAKSSKKSESDPRQEINVKISTASNSKIIPLTSILIDSNVT</sequence>